<sequence>MEIMDKVLIGTYTMGASKGIYELDFDDENGYISNVRNIAQLGSPTYLAVSAADKLYTVDRDGDHGGLAVYDFSKDGETEFIASYMEGGSSPAYVAVDEQRQLVYTANYHKGTVKVFAIHDDGTLTLTDSFKSSGQGPRPEQDKSHIHFANLTPDNRLVAVDLGTDKVFTFDVSAEGKLTQVAEYNAESGFGPRHIRFSKDGQYAYLLGELSSKLAVLKYNQHDGTFKLLQEISTIPTDWHKHNGAAAIYVSDDGHFIYTSNRGHNSIAVFEIKDGGAKVERIQLISSEGDFPRDFALSPSNRYLIVANQNTDNLSVYERSSKTGKLTLIQKNFVVPEGVRVVFK</sequence>
<comment type="similarity">
    <text evidence="1">Belongs to the cycloisomerase 2 family.</text>
</comment>
<dbReference type="Proteomes" id="UP000051296">
    <property type="component" value="Unassembled WGS sequence"/>
</dbReference>
<dbReference type="PANTHER" id="PTHR30344">
    <property type="entry name" value="6-PHOSPHOGLUCONOLACTONASE-RELATED"/>
    <property type="match status" value="1"/>
</dbReference>
<dbReference type="InterPro" id="IPR019405">
    <property type="entry name" value="Lactonase_7-beta_prop"/>
</dbReference>
<dbReference type="PATRIC" id="fig|1123500.6.peg.931"/>
<proteinExistence type="inferred from homology"/>
<dbReference type="GO" id="GO:0017057">
    <property type="term" value="F:6-phosphogluconolactonase activity"/>
    <property type="evidence" value="ECO:0007669"/>
    <property type="project" value="TreeGrafter"/>
</dbReference>
<name>A0A0R2G274_9LACO</name>
<accession>A0A0R2G274</accession>
<dbReference type="OrthoDB" id="9790815at2"/>
<dbReference type="AlphaFoldDB" id="A0A0R2G274"/>
<evidence type="ECO:0000256" key="1">
    <source>
        <dbReference type="ARBA" id="ARBA00005564"/>
    </source>
</evidence>
<organism evidence="2 3">
    <name type="scientific">Weissella halotolerans DSM 20190</name>
    <dbReference type="NCBI Taxonomy" id="1123500"/>
    <lineage>
        <taxon>Bacteria</taxon>
        <taxon>Bacillati</taxon>
        <taxon>Bacillota</taxon>
        <taxon>Bacilli</taxon>
        <taxon>Lactobacillales</taxon>
        <taxon>Lactobacillaceae</taxon>
        <taxon>Weissella</taxon>
    </lineage>
</organism>
<dbReference type="GO" id="GO:0005829">
    <property type="term" value="C:cytosol"/>
    <property type="evidence" value="ECO:0007669"/>
    <property type="project" value="TreeGrafter"/>
</dbReference>
<dbReference type="STRING" id="1123500.GCA_000420365_01075"/>
<evidence type="ECO:0000313" key="2">
    <source>
        <dbReference type="EMBL" id="KRN31671.1"/>
    </source>
</evidence>
<dbReference type="FunCoup" id="A0A0R2G274">
    <property type="interactions" value="51"/>
</dbReference>
<dbReference type="InterPro" id="IPR015943">
    <property type="entry name" value="WD40/YVTN_repeat-like_dom_sf"/>
</dbReference>
<dbReference type="InterPro" id="IPR050282">
    <property type="entry name" value="Cycloisomerase_2"/>
</dbReference>
<dbReference type="SUPFAM" id="SSF51004">
    <property type="entry name" value="C-terminal (heme d1) domain of cytochrome cd1-nitrite reductase"/>
    <property type="match status" value="1"/>
</dbReference>
<evidence type="ECO:0000313" key="3">
    <source>
        <dbReference type="Proteomes" id="UP000051296"/>
    </source>
</evidence>
<dbReference type="InterPro" id="IPR011048">
    <property type="entry name" value="Haem_d1_sf"/>
</dbReference>
<dbReference type="Gene3D" id="2.130.10.10">
    <property type="entry name" value="YVTN repeat-like/Quinoprotein amine dehydrogenase"/>
    <property type="match status" value="1"/>
</dbReference>
<dbReference type="PANTHER" id="PTHR30344:SF1">
    <property type="entry name" value="6-PHOSPHOGLUCONOLACTONASE"/>
    <property type="match status" value="1"/>
</dbReference>
<gene>
    <name evidence="2" type="ORF">IV68_GL000925</name>
</gene>
<keyword evidence="3" id="KW-1185">Reference proteome</keyword>
<dbReference type="eggNOG" id="COG2706">
    <property type="taxonomic scope" value="Bacteria"/>
</dbReference>
<dbReference type="InParanoid" id="A0A0R2G274"/>
<protein>
    <submittedName>
        <fullName evidence="2">Carboxy-cis,cis-muconate cyclase</fullName>
    </submittedName>
</protein>
<comment type="caution">
    <text evidence="2">The sequence shown here is derived from an EMBL/GenBank/DDBJ whole genome shotgun (WGS) entry which is preliminary data.</text>
</comment>
<reference evidence="2 3" key="1">
    <citation type="journal article" date="2015" name="Genome Announc.">
        <title>Expanding the biotechnology potential of lactobacilli through comparative genomics of 213 strains and associated genera.</title>
        <authorList>
            <person name="Sun Z."/>
            <person name="Harris H.M."/>
            <person name="McCann A."/>
            <person name="Guo C."/>
            <person name="Argimon S."/>
            <person name="Zhang W."/>
            <person name="Yang X."/>
            <person name="Jeffery I.B."/>
            <person name="Cooney J.C."/>
            <person name="Kagawa T.F."/>
            <person name="Liu W."/>
            <person name="Song Y."/>
            <person name="Salvetti E."/>
            <person name="Wrobel A."/>
            <person name="Rasinkangas P."/>
            <person name="Parkhill J."/>
            <person name="Rea M.C."/>
            <person name="O'Sullivan O."/>
            <person name="Ritari J."/>
            <person name="Douillard F.P."/>
            <person name="Paul Ross R."/>
            <person name="Yang R."/>
            <person name="Briner A.E."/>
            <person name="Felis G.E."/>
            <person name="de Vos W.M."/>
            <person name="Barrangou R."/>
            <person name="Klaenhammer T.R."/>
            <person name="Caufield P.W."/>
            <person name="Cui Y."/>
            <person name="Zhang H."/>
            <person name="O'Toole P.W."/>
        </authorList>
    </citation>
    <scope>NUCLEOTIDE SEQUENCE [LARGE SCALE GENOMIC DNA]</scope>
    <source>
        <strain evidence="2 3">DSM 20190</strain>
    </source>
</reference>
<dbReference type="Pfam" id="PF10282">
    <property type="entry name" value="Lactonase"/>
    <property type="match status" value="1"/>
</dbReference>
<dbReference type="EMBL" id="JQAX01000003">
    <property type="protein sequence ID" value="KRN31671.1"/>
    <property type="molecule type" value="Genomic_DNA"/>
</dbReference>